<dbReference type="Proteomes" id="UP001156664">
    <property type="component" value="Unassembled WGS sequence"/>
</dbReference>
<comment type="caution">
    <text evidence="2">The sequence shown here is derived from an EMBL/GenBank/DDBJ whole genome shotgun (WGS) entry which is preliminary data.</text>
</comment>
<sequence>MDELEMDAARRFGGLNRLYGPGAVDWLQGQAAVMVVGVGGVGSWAAEALARSAVGHLLLLDLDQVSESNINRQIQADSRTLGLAKVQALAQRIATYAPQCRVEQLEDFLDENNVAQLMQTMLDLQNQGKWVAVLDCCDNASAKTLIAQHCRRLKLPFALAGSAGGKQQPWLVQPADLRDTTHDPLLAKVRYQLRKAGRFDEKRKMGVPVFYSPEQIQRDASGKTPQGGLNCAGYGSLVSVTATMGMQMAAWAITASLQQRRAHSDRAALSV</sequence>
<organism evidence="2 3">
    <name type="scientific">Limnobacter litoralis</name>
    <dbReference type="NCBI Taxonomy" id="481366"/>
    <lineage>
        <taxon>Bacteria</taxon>
        <taxon>Pseudomonadati</taxon>
        <taxon>Pseudomonadota</taxon>
        <taxon>Betaproteobacteria</taxon>
        <taxon>Burkholderiales</taxon>
        <taxon>Burkholderiaceae</taxon>
        <taxon>Limnobacter</taxon>
    </lineage>
</organism>
<dbReference type="EMBL" id="BSOJ01000004">
    <property type="protein sequence ID" value="GLR25148.1"/>
    <property type="molecule type" value="Genomic_DNA"/>
</dbReference>
<accession>A0ABQ5YKS5</accession>
<dbReference type="PANTHER" id="PTHR43267">
    <property type="entry name" value="TRNA THREONYLCARBAMOYLADENOSINE DEHYDRATASE"/>
    <property type="match status" value="1"/>
</dbReference>
<feature type="domain" description="THIF-type NAD/FAD binding fold" evidence="1">
    <location>
        <begin position="31"/>
        <end position="261"/>
    </location>
</feature>
<evidence type="ECO:0000259" key="1">
    <source>
        <dbReference type="Pfam" id="PF00899"/>
    </source>
</evidence>
<evidence type="ECO:0000313" key="3">
    <source>
        <dbReference type="Proteomes" id="UP001156664"/>
    </source>
</evidence>
<dbReference type="SUPFAM" id="SSF69572">
    <property type="entry name" value="Activating enzymes of the ubiquitin-like proteins"/>
    <property type="match status" value="1"/>
</dbReference>
<dbReference type="InterPro" id="IPR035985">
    <property type="entry name" value="Ubiquitin-activating_enz"/>
</dbReference>
<dbReference type="Pfam" id="PF00899">
    <property type="entry name" value="ThiF"/>
    <property type="match status" value="1"/>
</dbReference>
<proteinExistence type="predicted"/>
<dbReference type="PANTHER" id="PTHR43267:SF1">
    <property type="entry name" value="TRNA THREONYLCARBAMOYLADENOSINE DEHYDRATASE"/>
    <property type="match status" value="1"/>
</dbReference>
<dbReference type="Gene3D" id="3.40.50.720">
    <property type="entry name" value="NAD(P)-binding Rossmann-like Domain"/>
    <property type="match status" value="1"/>
</dbReference>
<protein>
    <submittedName>
        <fullName evidence="2">tRNA threonylcarbamoyladenosine dehydratase</fullName>
    </submittedName>
</protein>
<dbReference type="CDD" id="cd00755">
    <property type="entry name" value="YgdL_like"/>
    <property type="match status" value="1"/>
</dbReference>
<name>A0ABQ5YKS5_9BURK</name>
<dbReference type="InterPro" id="IPR045886">
    <property type="entry name" value="ThiF/MoeB/HesA"/>
</dbReference>
<dbReference type="RefSeq" id="WP_284279467.1">
    <property type="nucleotide sequence ID" value="NZ_BSOJ01000004.1"/>
</dbReference>
<keyword evidence="3" id="KW-1185">Reference proteome</keyword>
<reference evidence="3" key="1">
    <citation type="journal article" date="2019" name="Int. J. Syst. Evol. Microbiol.">
        <title>The Global Catalogue of Microorganisms (GCM) 10K type strain sequencing project: providing services to taxonomists for standard genome sequencing and annotation.</title>
        <authorList>
            <consortium name="The Broad Institute Genomics Platform"/>
            <consortium name="The Broad Institute Genome Sequencing Center for Infectious Disease"/>
            <person name="Wu L."/>
            <person name="Ma J."/>
        </authorList>
    </citation>
    <scope>NUCLEOTIDE SEQUENCE [LARGE SCALE GENOMIC DNA]</scope>
    <source>
        <strain evidence="3">NBRC 105857</strain>
    </source>
</reference>
<gene>
    <name evidence="2" type="ORF">GCM10007875_02350</name>
</gene>
<dbReference type="InterPro" id="IPR000594">
    <property type="entry name" value="ThiF_NAD_FAD-bd"/>
</dbReference>
<evidence type="ECO:0000313" key="2">
    <source>
        <dbReference type="EMBL" id="GLR25148.1"/>
    </source>
</evidence>